<dbReference type="AlphaFoldDB" id="A0A829HQ51"/>
<gene>
    <name evidence="1" type="ORF">J108_23420</name>
</gene>
<sequence>MDELRSPAAIDPTHFVTGDEVTSYDGGRRVEVVIDATRDSEGCILVGRGQDRVRAAVRNLVHAHGCARCALFTEEWRAQRASRWQQFRDSYTERARGLADALRHSGLVSKLTMGPDGAEHTLTLDPQAPLPAWLHEALSGARFELPEGSWPQWGRTQHPADWATLIAEHPDVLVPDHGMLRGNGGASWPSIAEAFTYARALDAGTYMDVALWVESDGRISVEPIAMFTTTALLAENAAHVDEILIAGGRDADLLHDPRCAPPLNSWALNC</sequence>
<evidence type="ECO:0000313" key="1">
    <source>
        <dbReference type="EMBL" id="EPQ20966.1"/>
    </source>
</evidence>
<evidence type="ECO:0000313" key="2">
    <source>
        <dbReference type="Proteomes" id="UP000014969"/>
    </source>
</evidence>
<accession>A0A829HQ51</accession>
<dbReference type="RefSeq" id="WP_020724454.1">
    <property type="nucleotide sequence ID" value="NZ_ATFQ01000040.1"/>
</dbReference>
<proteinExistence type="predicted"/>
<dbReference type="EMBL" id="ATFQ01000040">
    <property type="protein sequence ID" value="EPQ20966.1"/>
    <property type="molecule type" value="Genomic_DNA"/>
</dbReference>
<dbReference type="Proteomes" id="UP000014969">
    <property type="component" value="Unassembled WGS sequence"/>
</dbReference>
<organism evidence="1 2">
    <name type="scientific">Mycobacteroides abscessus subsp. bolletii CRM-0020</name>
    <dbReference type="NCBI Taxonomy" id="1306401"/>
    <lineage>
        <taxon>Bacteria</taxon>
        <taxon>Bacillati</taxon>
        <taxon>Actinomycetota</taxon>
        <taxon>Actinomycetes</taxon>
        <taxon>Mycobacteriales</taxon>
        <taxon>Mycobacteriaceae</taxon>
        <taxon>Mycobacteroides</taxon>
        <taxon>Mycobacteroides abscessus</taxon>
    </lineage>
</organism>
<name>A0A829HQ51_9MYCO</name>
<reference evidence="1 2" key="1">
    <citation type="journal article" date="2013" name="Genome Announc.">
        <title>Genome Sequence of an Epidemic Isolate of Mycobacterium abscessus subsp. bolletii from Rio de Janeiro, Brazil.</title>
        <authorList>
            <person name="Davidson R.M."/>
            <person name="Reynolds P.R."/>
            <person name="Farias-Hesson E."/>
            <person name="Duarte R.S."/>
            <person name="Jackson M."/>
            <person name="Strong M."/>
        </authorList>
    </citation>
    <scope>NUCLEOTIDE SEQUENCE [LARGE SCALE GENOMIC DNA]</scope>
    <source>
        <strain evidence="1 2">CRM-0020</strain>
    </source>
</reference>
<protein>
    <submittedName>
        <fullName evidence="1">Uncharacterized protein</fullName>
    </submittedName>
</protein>
<comment type="caution">
    <text evidence="1">The sequence shown here is derived from an EMBL/GenBank/DDBJ whole genome shotgun (WGS) entry which is preliminary data.</text>
</comment>